<dbReference type="SUPFAM" id="SSF50800">
    <property type="entry name" value="PK beta-barrel domain-like"/>
    <property type="match status" value="1"/>
</dbReference>
<protein>
    <recommendedName>
        <fullName evidence="3 12">Pyruvate kinase</fullName>
        <ecNumber evidence="3 12">2.7.1.40</ecNumber>
    </recommendedName>
</protein>
<dbReference type="NCBIfam" id="NF004978">
    <property type="entry name" value="PRK06354.1"/>
    <property type="match status" value="1"/>
</dbReference>
<dbReference type="Pfam" id="PF00224">
    <property type="entry name" value="PK"/>
    <property type="match status" value="1"/>
</dbReference>
<dbReference type="OrthoDB" id="9812123at2"/>
<dbReference type="PANTHER" id="PTHR11817">
    <property type="entry name" value="PYRUVATE KINASE"/>
    <property type="match status" value="1"/>
</dbReference>
<evidence type="ECO:0000256" key="7">
    <source>
        <dbReference type="ARBA" id="ARBA00022777"/>
    </source>
</evidence>
<evidence type="ECO:0000256" key="12">
    <source>
        <dbReference type="NCBIfam" id="TIGR01064"/>
    </source>
</evidence>
<evidence type="ECO:0000256" key="10">
    <source>
        <dbReference type="ARBA" id="ARBA00023152"/>
    </source>
</evidence>
<name>A0A285BZ87_9PROT</name>
<evidence type="ECO:0000259" key="14">
    <source>
        <dbReference type="Pfam" id="PF00224"/>
    </source>
</evidence>
<evidence type="ECO:0000256" key="8">
    <source>
        <dbReference type="ARBA" id="ARBA00022840"/>
    </source>
</evidence>
<dbReference type="NCBIfam" id="TIGR01064">
    <property type="entry name" value="pyruv_kin"/>
    <property type="match status" value="1"/>
</dbReference>
<proteinExistence type="inferred from homology"/>
<evidence type="ECO:0000259" key="15">
    <source>
        <dbReference type="Pfam" id="PF02887"/>
    </source>
</evidence>
<dbReference type="GO" id="GO:0004743">
    <property type="term" value="F:pyruvate kinase activity"/>
    <property type="evidence" value="ECO:0007669"/>
    <property type="project" value="UniProtKB-UniRule"/>
</dbReference>
<evidence type="ECO:0000256" key="6">
    <source>
        <dbReference type="ARBA" id="ARBA00022741"/>
    </source>
</evidence>
<keyword evidence="7 13" id="KW-0418">Kinase</keyword>
<keyword evidence="6" id="KW-0547">Nucleotide-binding</keyword>
<dbReference type="InterPro" id="IPR040442">
    <property type="entry name" value="Pyrv_kinase-like_dom_sf"/>
</dbReference>
<organism evidence="16 17">
    <name type="scientific">Nitrosomonas ureae</name>
    <dbReference type="NCBI Taxonomy" id="44577"/>
    <lineage>
        <taxon>Bacteria</taxon>
        <taxon>Pseudomonadati</taxon>
        <taxon>Pseudomonadota</taxon>
        <taxon>Betaproteobacteria</taxon>
        <taxon>Nitrosomonadales</taxon>
        <taxon>Nitrosomonadaceae</taxon>
        <taxon>Nitrosomonas</taxon>
    </lineage>
</organism>
<dbReference type="Gene3D" id="3.40.1380.20">
    <property type="entry name" value="Pyruvate kinase, C-terminal domain"/>
    <property type="match status" value="1"/>
</dbReference>
<evidence type="ECO:0000256" key="11">
    <source>
        <dbReference type="ARBA" id="ARBA00023317"/>
    </source>
</evidence>
<dbReference type="InterPro" id="IPR011037">
    <property type="entry name" value="Pyrv_Knase-like_insert_dom_sf"/>
</dbReference>
<dbReference type="InterPro" id="IPR015795">
    <property type="entry name" value="Pyrv_Knase_C"/>
</dbReference>
<dbReference type="InterPro" id="IPR015793">
    <property type="entry name" value="Pyrv_Knase_brl"/>
</dbReference>
<dbReference type="Gene3D" id="3.20.20.60">
    <property type="entry name" value="Phosphoenolpyruvate-binding domains"/>
    <property type="match status" value="1"/>
</dbReference>
<dbReference type="NCBIfam" id="NF004491">
    <property type="entry name" value="PRK05826.1"/>
    <property type="match status" value="1"/>
</dbReference>
<evidence type="ECO:0000256" key="4">
    <source>
        <dbReference type="ARBA" id="ARBA00022679"/>
    </source>
</evidence>
<dbReference type="EC" id="2.7.1.40" evidence="3 12"/>
<accession>A0A285BZ87</accession>
<sequence>MIRRTKIVATLGPSSGNPKTLERMIRGGVDVVRINFSHGTREQHIELVEMTRSLARAAGFTVGVLADLQGPKIRVGKFEHGKIRLEVGDQFILDAACELGNQERVGLDYKELPGDLETGATLMLDDGRIVLGVSQVKGHQVFCVVEQGGILSNNKGINRKGGGLGAPALTGKDLEDIRTAAEFGADYLAVSFVRSGDDIRQARSLLQEAGGKGMIMAKIERSEAILALDDILEASDAIMVARGDLAVEVGDAAVPALQKRMIRSARANNKIVVTATQMMESMITNPIPTRAEVSDVANAVLDGTDAVMLSAESAAGEYPVEAVEAMARVCLEAEKEYLVSIDRRMQNINPATIEEAIARATMYTAGGLQIRAIAALTQSGVTALLMSRRSSKVPIFALSPNEETRRRVTLFRGVYPVEFGEGLNDPEEILNLAEQELLDRGVVRSGDIMVMTIGEPVGKTGGTNTMKIIRVGEWKTRQGIDTN</sequence>
<dbReference type="InterPro" id="IPR015813">
    <property type="entry name" value="Pyrv/PenolPyrv_kinase-like_dom"/>
</dbReference>
<keyword evidence="10 13" id="KW-0324">Glycolysis</keyword>
<dbReference type="AlphaFoldDB" id="A0A285BZ87"/>
<dbReference type="GO" id="GO:0005524">
    <property type="term" value="F:ATP binding"/>
    <property type="evidence" value="ECO:0007669"/>
    <property type="project" value="UniProtKB-KW"/>
</dbReference>
<dbReference type="GO" id="GO:0016301">
    <property type="term" value="F:kinase activity"/>
    <property type="evidence" value="ECO:0007669"/>
    <property type="project" value="UniProtKB-KW"/>
</dbReference>
<keyword evidence="9 13" id="KW-0460">Magnesium</keyword>
<dbReference type="EMBL" id="LT907782">
    <property type="protein sequence ID" value="SNX60530.1"/>
    <property type="molecule type" value="Genomic_DNA"/>
</dbReference>
<keyword evidence="4 13" id="KW-0808">Transferase</keyword>
<comment type="similarity">
    <text evidence="2 13">Belongs to the pyruvate kinase family.</text>
</comment>
<evidence type="ECO:0000256" key="2">
    <source>
        <dbReference type="ARBA" id="ARBA00008663"/>
    </source>
</evidence>
<feature type="domain" description="Pyruvate kinase barrel" evidence="14">
    <location>
        <begin position="2"/>
        <end position="323"/>
    </location>
</feature>
<dbReference type="RefSeq" id="WP_096293114.1">
    <property type="nucleotide sequence ID" value="NZ_LT907782.1"/>
</dbReference>
<keyword evidence="8" id="KW-0067">ATP-binding</keyword>
<evidence type="ECO:0000256" key="5">
    <source>
        <dbReference type="ARBA" id="ARBA00022723"/>
    </source>
</evidence>
<dbReference type="InterPro" id="IPR001697">
    <property type="entry name" value="Pyr_Knase"/>
</dbReference>
<dbReference type="FunFam" id="2.40.33.10:FF:000001">
    <property type="entry name" value="Pyruvate kinase"/>
    <property type="match status" value="1"/>
</dbReference>
<keyword evidence="5" id="KW-0479">Metal-binding</keyword>
<dbReference type="Gene3D" id="2.40.33.10">
    <property type="entry name" value="PK beta-barrel domain-like"/>
    <property type="match status" value="1"/>
</dbReference>
<gene>
    <name evidence="16" type="ORF">SAMN06296273_1995</name>
</gene>
<comment type="catalytic activity">
    <reaction evidence="13">
        <text>pyruvate + ATP = phosphoenolpyruvate + ADP + H(+)</text>
        <dbReference type="Rhea" id="RHEA:18157"/>
        <dbReference type="ChEBI" id="CHEBI:15361"/>
        <dbReference type="ChEBI" id="CHEBI:15378"/>
        <dbReference type="ChEBI" id="CHEBI:30616"/>
        <dbReference type="ChEBI" id="CHEBI:58702"/>
        <dbReference type="ChEBI" id="CHEBI:456216"/>
        <dbReference type="EC" id="2.7.1.40"/>
    </reaction>
</comment>
<dbReference type="Proteomes" id="UP000242498">
    <property type="component" value="Chromosome I"/>
</dbReference>
<dbReference type="UniPathway" id="UPA00109">
    <property type="reaction ID" value="UER00188"/>
</dbReference>
<evidence type="ECO:0000256" key="3">
    <source>
        <dbReference type="ARBA" id="ARBA00012142"/>
    </source>
</evidence>
<dbReference type="PRINTS" id="PR01050">
    <property type="entry name" value="PYRUVTKNASE"/>
</dbReference>
<feature type="domain" description="Pyruvate kinase C-terminal" evidence="15">
    <location>
        <begin position="355"/>
        <end position="469"/>
    </location>
</feature>
<evidence type="ECO:0000256" key="1">
    <source>
        <dbReference type="ARBA" id="ARBA00004997"/>
    </source>
</evidence>
<comment type="pathway">
    <text evidence="1 13">Carbohydrate degradation; glycolysis; pyruvate from D-glyceraldehyde 3-phosphate: step 5/5.</text>
</comment>
<evidence type="ECO:0000256" key="9">
    <source>
        <dbReference type="ARBA" id="ARBA00022842"/>
    </source>
</evidence>
<dbReference type="SUPFAM" id="SSF52935">
    <property type="entry name" value="PK C-terminal domain-like"/>
    <property type="match status" value="1"/>
</dbReference>
<evidence type="ECO:0000313" key="17">
    <source>
        <dbReference type="Proteomes" id="UP000242498"/>
    </source>
</evidence>
<evidence type="ECO:0000313" key="16">
    <source>
        <dbReference type="EMBL" id="SNX60530.1"/>
    </source>
</evidence>
<dbReference type="Pfam" id="PF02887">
    <property type="entry name" value="PK_C"/>
    <property type="match status" value="1"/>
</dbReference>
<dbReference type="GO" id="GO:0000287">
    <property type="term" value="F:magnesium ion binding"/>
    <property type="evidence" value="ECO:0007669"/>
    <property type="project" value="UniProtKB-UniRule"/>
</dbReference>
<evidence type="ECO:0000256" key="13">
    <source>
        <dbReference type="RuleBase" id="RU000504"/>
    </source>
</evidence>
<dbReference type="GO" id="GO:0030955">
    <property type="term" value="F:potassium ion binding"/>
    <property type="evidence" value="ECO:0007669"/>
    <property type="project" value="UniProtKB-UniRule"/>
</dbReference>
<keyword evidence="11 16" id="KW-0670">Pyruvate</keyword>
<dbReference type="InterPro" id="IPR036918">
    <property type="entry name" value="Pyrv_Knase_C_sf"/>
</dbReference>
<dbReference type="InterPro" id="IPR015806">
    <property type="entry name" value="Pyrv_Knase_insert_dom_sf"/>
</dbReference>
<reference evidence="16 17" key="1">
    <citation type="submission" date="2017-08" db="EMBL/GenBank/DDBJ databases">
        <authorList>
            <person name="de Groot N.N."/>
        </authorList>
    </citation>
    <scope>NUCLEOTIDE SEQUENCE [LARGE SCALE GENOMIC DNA]</scope>
    <source>
        <strain evidence="16 17">Nm15</strain>
    </source>
</reference>
<dbReference type="SUPFAM" id="SSF51621">
    <property type="entry name" value="Phosphoenolpyruvate/pyruvate domain"/>
    <property type="match status" value="1"/>
</dbReference>